<keyword evidence="4" id="KW-0547">Nucleotide-binding</keyword>
<organism evidence="9 10">
    <name type="scientific">Asprobacillus argus</name>
    <dbReference type="NCBI Taxonomy" id="3076534"/>
    <lineage>
        <taxon>Bacteria</taxon>
        <taxon>Pseudomonadati</taxon>
        <taxon>Bacteroidota</taxon>
        <taxon>Flavobacteriia</taxon>
        <taxon>Flavobacteriales</taxon>
        <taxon>Flavobacteriaceae</taxon>
        <taxon>Asprobacillus</taxon>
    </lineage>
</organism>
<dbReference type="InterPro" id="IPR017932">
    <property type="entry name" value="GATase_2_dom"/>
</dbReference>
<keyword evidence="5" id="KW-0067">ATP-binding</keyword>
<dbReference type="PANTHER" id="PTHR43284">
    <property type="entry name" value="ASPARAGINE SYNTHETASE (GLUTAMINE-HYDROLYZING)"/>
    <property type="match status" value="1"/>
</dbReference>
<protein>
    <recommendedName>
        <fullName evidence="3">asparagine synthase (glutamine-hydrolyzing)</fullName>
        <ecNumber evidence="3">6.3.5.4</ecNumber>
    </recommendedName>
</protein>
<evidence type="ECO:0000256" key="5">
    <source>
        <dbReference type="ARBA" id="ARBA00022840"/>
    </source>
</evidence>
<comment type="catalytic activity">
    <reaction evidence="7">
        <text>L-aspartate + L-glutamine + ATP + H2O = L-asparagine + L-glutamate + AMP + diphosphate + H(+)</text>
        <dbReference type="Rhea" id="RHEA:12228"/>
        <dbReference type="ChEBI" id="CHEBI:15377"/>
        <dbReference type="ChEBI" id="CHEBI:15378"/>
        <dbReference type="ChEBI" id="CHEBI:29985"/>
        <dbReference type="ChEBI" id="CHEBI:29991"/>
        <dbReference type="ChEBI" id="CHEBI:30616"/>
        <dbReference type="ChEBI" id="CHEBI:33019"/>
        <dbReference type="ChEBI" id="CHEBI:58048"/>
        <dbReference type="ChEBI" id="CHEBI:58359"/>
        <dbReference type="ChEBI" id="CHEBI:456215"/>
        <dbReference type="EC" id="6.3.5.4"/>
    </reaction>
</comment>
<dbReference type="EC" id="6.3.5.4" evidence="3"/>
<evidence type="ECO:0000313" key="9">
    <source>
        <dbReference type="EMBL" id="MDT7833450.1"/>
    </source>
</evidence>
<comment type="similarity">
    <text evidence="2">Belongs to the asparagine synthetase family.</text>
</comment>
<dbReference type="InterPro" id="IPR001962">
    <property type="entry name" value="Asn_synthase"/>
</dbReference>
<dbReference type="SUPFAM" id="SSF56235">
    <property type="entry name" value="N-terminal nucleophile aminohydrolases (Ntn hydrolases)"/>
    <property type="match status" value="1"/>
</dbReference>
<reference evidence="9 10" key="1">
    <citation type="submission" date="2023-09" db="EMBL/GenBank/DDBJ databases">
        <title>Novel taxa isolated from Blanes Bay.</title>
        <authorList>
            <person name="Rey-Velasco X."/>
            <person name="Lucena T."/>
        </authorList>
    </citation>
    <scope>NUCLEOTIDE SEQUENCE [LARGE SCALE GENOMIC DNA]</scope>
    <source>
        <strain evidence="9 10">S356</strain>
    </source>
</reference>
<sequence length="611" mass="70627">MCGICGIIYKDSSAKVTEELLKPTVRKMNHRGPDDNGIHCVNNVGLGFVRLAILDLSKAGHQPMTSVHGRFTIVFNGEIYNYIELRQELLKKGHVFNSNSDTEVLLALYTEYGESFLDKLNGMFAFAILDNETGDVFGARDRFGIKPLYYLEDSEKVAFASEIDSLLEFPNVAKSKINDNAIYNYFVYNRTDYDDTTFFNNIKKVPHGHTFKFSNGRLVVERWYNLRDNIDKPFSNGEEFRDMLVSSVSLRLRSDVPVGACLSGGLDSSALVSILDKEFGISDVHTFSSVYNTTSRENEKPFIDEFQGRLKNMNFVFPDANSFMDDLEDLIHSHSEPFSTPAIYAQYKVMQSVQGKVTVLLDGQGADEYLAGYDYFYGFYLKELFRNIKWLTFIKESAIYKKYHKTNNHLKYFVYFMLPSSLRRKAMQSKKGYLRSGFEESLRNESSFNDLMYGSNSLIDSLINHFEYKLEHLLKWEDTNSMRFSLESRVPFLDHRVVEGAIGMKNSSKLNKGITKAVLREQFSSIIPKSIIDRREKIGFATPADNWFREERFVSYVKDILNSNMIVNSDMINYKIAEEQYNRHLKGEINVGNEIWKWINFYNWNQKNTLL</sequence>
<dbReference type="Gene3D" id="3.60.20.10">
    <property type="entry name" value="Glutamine Phosphoribosylpyrophosphate, subunit 1, domain 1"/>
    <property type="match status" value="1"/>
</dbReference>
<proteinExistence type="inferred from homology"/>
<dbReference type="InterPro" id="IPR029055">
    <property type="entry name" value="Ntn_hydrolases_N"/>
</dbReference>
<feature type="domain" description="Glutamine amidotransferase type-2" evidence="8">
    <location>
        <begin position="2"/>
        <end position="216"/>
    </location>
</feature>
<dbReference type="InterPro" id="IPR006426">
    <property type="entry name" value="Asn_synth_AEB"/>
</dbReference>
<dbReference type="RefSeq" id="WP_349242701.1">
    <property type="nucleotide sequence ID" value="NZ_JAVTTO010000005.1"/>
</dbReference>
<keyword evidence="9" id="KW-0436">Ligase</keyword>
<dbReference type="Proteomes" id="UP001257277">
    <property type="component" value="Unassembled WGS sequence"/>
</dbReference>
<dbReference type="Pfam" id="PF13537">
    <property type="entry name" value="GATase_7"/>
    <property type="match status" value="1"/>
</dbReference>
<dbReference type="PANTHER" id="PTHR43284:SF1">
    <property type="entry name" value="ASPARAGINE SYNTHETASE"/>
    <property type="match status" value="1"/>
</dbReference>
<evidence type="ECO:0000256" key="7">
    <source>
        <dbReference type="ARBA" id="ARBA00048741"/>
    </source>
</evidence>
<dbReference type="InterPro" id="IPR014729">
    <property type="entry name" value="Rossmann-like_a/b/a_fold"/>
</dbReference>
<keyword evidence="6" id="KW-0315">Glutamine amidotransferase</keyword>
<evidence type="ECO:0000256" key="3">
    <source>
        <dbReference type="ARBA" id="ARBA00012737"/>
    </source>
</evidence>
<evidence type="ECO:0000259" key="8">
    <source>
        <dbReference type="PROSITE" id="PS51278"/>
    </source>
</evidence>
<dbReference type="SUPFAM" id="SSF52402">
    <property type="entry name" value="Adenine nucleotide alpha hydrolases-like"/>
    <property type="match status" value="1"/>
</dbReference>
<comment type="caution">
    <text evidence="9">The sequence shown here is derived from an EMBL/GenBank/DDBJ whole genome shotgun (WGS) entry which is preliminary data.</text>
</comment>
<dbReference type="Pfam" id="PF00733">
    <property type="entry name" value="Asn_synthase"/>
    <property type="match status" value="1"/>
</dbReference>
<dbReference type="InterPro" id="IPR051786">
    <property type="entry name" value="ASN_synthetase/amidase"/>
</dbReference>
<evidence type="ECO:0000256" key="4">
    <source>
        <dbReference type="ARBA" id="ARBA00022741"/>
    </source>
</evidence>
<dbReference type="NCBIfam" id="TIGR01536">
    <property type="entry name" value="asn_synth_AEB"/>
    <property type="match status" value="1"/>
</dbReference>
<dbReference type="CDD" id="cd01991">
    <property type="entry name" value="Asn_synthase_B_C"/>
    <property type="match status" value="1"/>
</dbReference>
<accession>A0ABU3LI98</accession>
<evidence type="ECO:0000313" key="10">
    <source>
        <dbReference type="Proteomes" id="UP001257277"/>
    </source>
</evidence>
<evidence type="ECO:0000256" key="6">
    <source>
        <dbReference type="ARBA" id="ARBA00022962"/>
    </source>
</evidence>
<dbReference type="PROSITE" id="PS51278">
    <property type="entry name" value="GATASE_TYPE_2"/>
    <property type="match status" value="1"/>
</dbReference>
<gene>
    <name evidence="9" type="primary">asnB</name>
    <name evidence="9" type="ORF">RQM59_13765</name>
</gene>
<name>A0ABU3LI98_9FLAO</name>
<dbReference type="CDD" id="cd00712">
    <property type="entry name" value="AsnB"/>
    <property type="match status" value="1"/>
</dbReference>
<dbReference type="InterPro" id="IPR033738">
    <property type="entry name" value="AsnB_N"/>
</dbReference>
<evidence type="ECO:0000256" key="1">
    <source>
        <dbReference type="ARBA" id="ARBA00005187"/>
    </source>
</evidence>
<dbReference type="EMBL" id="JAVTTO010000005">
    <property type="protein sequence ID" value="MDT7833450.1"/>
    <property type="molecule type" value="Genomic_DNA"/>
</dbReference>
<dbReference type="Gene3D" id="3.40.50.620">
    <property type="entry name" value="HUPs"/>
    <property type="match status" value="1"/>
</dbReference>
<dbReference type="GO" id="GO:0004066">
    <property type="term" value="F:asparagine synthase (glutamine-hydrolyzing) activity"/>
    <property type="evidence" value="ECO:0007669"/>
    <property type="project" value="UniProtKB-EC"/>
</dbReference>
<comment type="pathway">
    <text evidence="1">Amino-acid biosynthesis; L-asparagine biosynthesis; L-asparagine from L-aspartate (L-Gln route): step 1/1.</text>
</comment>
<keyword evidence="10" id="KW-1185">Reference proteome</keyword>
<evidence type="ECO:0000256" key="2">
    <source>
        <dbReference type="ARBA" id="ARBA00005752"/>
    </source>
</evidence>
<dbReference type="PIRSF" id="PIRSF001589">
    <property type="entry name" value="Asn_synthetase_glu-h"/>
    <property type="match status" value="1"/>
</dbReference>